<dbReference type="RefSeq" id="WP_068405369.1">
    <property type="nucleotide sequence ID" value="NZ_CP014504.1"/>
</dbReference>
<organism evidence="1 2">
    <name type="scientific">Pedobacter cryoconitis</name>
    <dbReference type="NCBI Taxonomy" id="188932"/>
    <lineage>
        <taxon>Bacteria</taxon>
        <taxon>Pseudomonadati</taxon>
        <taxon>Bacteroidota</taxon>
        <taxon>Sphingobacteriia</taxon>
        <taxon>Sphingobacteriales</taxon>
        <taxon>Sphingobacteriaceae</taxon>
        <taxon>Pedobacter</taxon>
    </lineage>
</organism>
<accession>A0A127VJI6</accession>
<dbReference type="PATRIC" id="fig|188932.3.peg.4688"/>
<dbReference type="AlphaFoldDB" id="A0A127VJI6"/>
<dbReference type="KEGG" id="pcm:AY601_4522"/>
<reference evidence="1 2" key="1">
    <citation type="submission" date="2016-03" db="EMBL/GenBank/DDBJ databases">
        <title>Complete genome sequence of Pedobacter cryoconitis PAMC 27485.</title>
        <authorList>
            <person name="Lee J."/>
            <person name="Kim O.-S."/>
        </authorList>
    </citation>
    <scope>NUCLEOTIDE SEQUENCE [LARGE SCALE GENOMIC DNA]</scope>
    <source>
        <strain evidence="1 2">PAMC 27485</strain>
    </source>
</reference>
<gene>
    <name evidence="1" type="ORF">AY601_4522</name>
</gene>
<dbReference type="EMBL" id="CP014504">
    <property type="protein sequence ID" value="AMQ01361.1"/>
    <property type="molecule type" value="Genomic_DNA"/>
</dbReference>
<protein>
    <submittedName>
        <fullName evidence="1">Uncharacterized protein</fullName>
    </submittedName>
</protein>
<name>A0A127VJI6_9SPHI</name>
<dbReference type="Proteomes" id="UP000071561">
    <property type="component" value="Chromosome"/>
</dbReference>
<evidence type="ECO:0000313" key="2">
    <source>
        <dbReference type="Proteomes" id="UP000071561"/>
    </source>
</evidence>
<proteinExistence type="predicted"/>
<evidence type="ECO:0000313" key="1">
    <source>
        <dbReference type="EMBL" id="AMQ01361.1"/>
    </source>
</evidence>
<sequence length="123" mass="14483">MLNRLIAIVVLVTLIGTNLSRFIVYAGFEANQQFIAANLCENKSRPWMHCNGHCYLMNKLRQTEEKEKKQERAEQKNRYHEVLPGETLKITFKFPVFMLIYPECLPLNTVQRSFDIFHPPRNV</sequence>
<keyword evidence="2" id="KW-1185">Reference proteome</keyword>
<dbReference type="OrthoDB" id="980645at2"/>